<gene>
    <name evidence="10" type="ORF">HNR65_002992</name>
</gene>
<evidence type="ECO:0000256" key="1">
    <source>
        <dbReference type="ARBA" id="ARBA00001974"/>
    </source>
</evidence>
<dbReference type="UniPathway" id="UPA00193"/>
<evidence type="ECO:0000256" key="4">
    <source>
        <dbReference type="ARBA" id="ARBA00022630"/>
    </source>
</evidence>
<dbReference type="EMBL" id="JACDUS010000011">
    <property type="protein sequence ID" value="MBA2882638.1"/>
    <property type="molecule type" value="Genomic_DNA"/>
</dbReference>
<dbReference type="PANTHER" id="PTHR45754:SF3">
    <property type="entry name" value="METHYLENETETRAHYDROFOLATE REDUCTASE (NADPH)"/>
    <property type="match status" value="1"/>
</dbReference>
<dbReference type="InterPro" id="IPR003171">
    <property type="entry name" value="Mehydrof_redctse-like"/>
</dbReference>
<reference evidence="10 11" key="1">
    <citation type="submission" date="2020-07" db="EMBL/GenBank/DDBJ databases">
        <title>Genomic Encyclopedia of Type Strains, Phase IV (KMG-IV): sequencing the most valuable type-strain genomes for metagenomic binning, comparative biology and taxonomic classification.</title>
        <authorList>
            <person name="Goeker M."/>
        </authorList>
    </citation>
    <scope>NUCLEOTIDE SEQUENCE [LARGE SCALE GENOMIC DNA]</scope>
    <source>
        <strain evidence="10 11">DSM 17721</strain>
    </source>
</reference>
<proteinExistence type="inferred from homology"/>
<keyword evidence="11" id="KW-1185">Reference proteome</keyword>
<evidence type="ECO:0000256" key="7">
    <source>
        <dbReference type="ARBA" id="ARBA00034478"/>
    </source>
</evidence>
<comment type="pathway">
    <text evidence="2 9">One-carbon metabolism; tetrahydrofolate interconversion.</text>
</comment>
<sequence length="291" mass="32491">MRVTDFYAGKAPVVSMEFFPPRDEAAAEKFDNIVDTLADRNPDYMSVTFGAGGSNRDGSYQTVKKLIKDKQLPTVAYIAGYGLGPDEITEVLDNYKALGVETIFVIRGDKPKDENFTPHPESFAHASDLIGFIKNRYDFTLGCAGYPEGHLECQSLDKDIEYLKLKQDQGAEYVVAQYCYDNQFFFDYADKCRAAGVTIPIIPGIMPVYTVKLTNILCRVCGATITDALQKTLDEVADKDKETVLQAGIDFAVDQCRDLLKHNPAGLHFYTMNRSKSTSAIIDRLREENLL</sequence>
<dbReference type="GO" id="GO:0005829">
    <property type="term" value="C:cytosol"/>
    <property type="evidence" value="ECO:0007669"/>
    <property type="project" value="TreeGrafter"/>
</dbReference>
<dbReference type="InterPro" id="IPR029041">
    <property type="entry name" value="FAD-linked_oxidoreductase-like"/>
</dbReference>
<dbReference type="PANTHER" id="PTHR45754">
    <property type="entry name" value="METHYLENETETRAHYDROFOLATE REDUCTASE"/>
    <property type="match status" value="1"/>
</dbReference>
<dbReference type="GO" id="GO:0009086">
    <property type="term" value="P:methionine biosynthetic process"/>
    <property type="evidence" value="ECO:0007669"/>
    <property type="project" value="TreeGrafter"/>
</dbReference>
<dbReference type="Pfam" id="PF02219">
    <property type="entry name" value="MTHFR"/>
    <property type="match status" value="1"/>
</dbReference>
<evidence type="ECO:0000313" key="11">
    <source>
        <dbReference type="Proteomes" id="UP000525298"/>
    </source>
</evidence>
<protein>
    <recommendedName>
        <fullName evidence="9">Methylenetetrahydrofolate reductase</fullName>
    </recommendedName>
</protein>
<dbReference type="Gene3D" id="3.20.20.220">
    <property type="match status" value="1"/>
</dbReference>
<name>A0A7W0CBH7_9BACT</name>
<dbReference type="CDD" id="cd00537">
    <property type="entry name" value="MTHFR"/>
    <property type="match status" value="1"/>
</dbReference>
<comment type="caution">
    <text evidence="10">The sequence shown here is derived from an EMBL/GenBank/DDBJ whole genome shotgun (WGS) entry which is preliminary data.</text>
</comment>
<comment type="pathway">
    <text evidence="7">Amino-acid biosynthesis; L-methionine biosynthesis via de novo pathway.</text>
</comment>
<dbReference type="GO" id="GO:0106312">
    <property type="term" value="F:methylenetetrahydrofolate reductase (NADH) activity"/>
    <property type="evidence" value="ECO:0007669"/>
    <property type="project" value="UniProtKB-EC"/>
</dbReference>
<dbReference type="Proteomes" id="UP000525298">
    <property type="component" value="Unassembled WGS sequence"/>
</dbReference>
<dbReference type="SUPFAM" id="SSF51730">
    <property type="entry name" value="FAD-linked oxidoreductase"/>
    <property type="match status" value="1"/>
</dbReference>
<evidence type="ECO:0000256" key="8">
    <source>
        <dbReference type="ARBA" id="ARBA00048628"/>
    </source>
</evidence>
<comment type="catalytic activity">
    <reaction evidence="8">
        <text>(6S)-5-methyl-5,6,7,8-tetrahydrofolate + NAD(+) = (6R)-5,10-methylene-5,6,7,8-tetrahydrofolate + NADH + H(+)</text>
        <dbReference type="Rhea" id="RHEA:19821"/>
        <dbReference type="ChEBI" id="CHEBI:15378"/>
        <dbReference type="ChEBI" id="CHEBI:15636"/>
        <dbReference type="ChEBI" id="CHEBI:18608"/>
        <dbReference type="ChEBI" id="CHEBI:57540"/>
        <dbReference type="ChEBI" id="CHEBI:57945"/>
        <dbReference type="EC" id="1.5.1.54"/>
    </reaction>
    <physiologicalReaction direction="right-to-left" evidence="8">
        <dbReference type="Rhea" id="RHEA:19823"/>
    </physiologicalReaction>
</comment>
<evidence type="ECO:0000256" key="9">
    <source>
        <dbReference type="RuleBase" id="RU003862"/>
    </source>
</evidence>
<dbReference type="GO" id="GO:0071949">
    <property type="term" value="F:FAD binding"/>
    <property type="evidence" value="ECO:0007669"/>
    <property type="project" value="TreeGrafter"/>
</dbReference>
<keyword evidence="6 9" id="KW-0560">Oxidoreductase</keyword>
<comment type="cofactor">
    <cofactor evidence="1 9">
        <name>FAD</name>
        <dbReference type="ChEBI" id="CHEBI:57692"/>
    </cofactor>
</comment>
<comment type="similarity">
    <text evidence="3 9">Belongs to the methylenetetrahydrofolate reductase family.</text>
</comment>
<accession>A0A7W0CBH7</accession>
<dbReference type="RefSeq" id="WP_181552270.1">
    <property type="nucleotide sequence ID" value="NZ_JACDUS010000011.1"/>
</dbReference>
<evidence type="ECO:0000256" key="3">
    <source>
        <dbReference type="ARBA" id="ARBA00006743"/>
    </source>
</evidence>
<organism evidence="10 11">
    <name type="scientific">Desulfosalsimonas propionicica</name>
    <dbReference type="NCBI Taxonomy" id="332175"/>
    <lineage>
        <taxon>Bacteria</taxon>
        <taxon>Pseudomonadati</taxon>
        <taxon>Thermodesulfobacteriota</taxon>
        <taxon>Desulfobacteria</taxon>
        <taxon>Desulfobacterales</taxon>
        <taxon>Desulfosalsimonadaceae</taxon>
        <taxon>Desulfosalsimonas</taxon>
    </lineage>
</organism>
<keyword evidence="5 9" id="KW-0274">FAD</keyword>
<dbReference type="AlphaFoldDB" id="A0A7W0CBH7"/>
<keyword evidence="4 9" id="KW-0285">Flavoprotein</keyword>
<evidence type="ECO:0000256" key="6">
    <source>
        <dbReference type="ARBA" id="ARBA00023002"/>
    </source>
</evidence>
<dbReference type="GO" id="GO:0035999">
    <property type="term" value="P:tetrahydrofolate interconversion"/>
    <property type="evidence" value="ECO:0007669"/>
    <property type="project" value="UniProtKB-UniPathway"/>
</dbReference>
<evidence type="ECO:0000313" key="10">
    <source>
        <dbReference type="EMBL" id="MBA2882638.1"/>
    </source>
</evidence>
<evidence type="ECO:0000256" key="2">
    <source>
        <dbReference type="ARBA" id="ARBA00004777"/>
    </source>
</evidence>
<evidence type="ECO:0000256" key="5">
    <source>
        <dbReference type="ARBA" id="ARBA00022827"/>
    </source>
</evidence>